<accession>A0A345DBS9</accession>
<protein>
    <submittedName>
        <fullName evidence="1">Uncharacterized protein</fullName>
    </submittedName>
</protein>
<dbReference type="KEGG" id="hyf:DTO96_101557"/>
<dbReference type="AlphaFoldDB" id="A0A345DBS9"/>
<proteinExistence type="predicted"/>
<dbReference type="EMBL" id="CP031124">
    <property type="protein sequence ID" value="AXF85817.1"/>
    <property type="molecule type" value="Genomic_DNA"/>
</dbReference>
<sequence>MGKSEGSRLKAIPSNNSTLRNRISGRIAPYYSQVSKRNKRPNGSVFEVSIVIHWRSSLGIHAAARSRFMRGEGCECGN</sequence>
<dbReference type="Proteomes" id="UP000252182">
    <property type="component" value="Chromosome"/>
</dbReference>
<gene>
    <name evidence="1" type="ORF">DTO96_101557</name>
</gene>
<keyword evidence="2" id="KW-1185">Reference proteome</keyword>
<organism evidence="1 2">
    <name type="scientific">Ephemeroptericola cinctiostellae</name>
    <dbReference type="NCBI Taxonomy" id="2268024"/>
    <lineage>
        <taxon>Bacteria</taxon>
        <taxon>Pseudomonadati</taxon>
        <taxon>Pseudomonadota</taxon>
        <taxon>Betaproteobacteria</taxon>
        <taxon>Burkholderiales</taxon>
        <taxon>Burkholderiaceae</taxon>
        <taxon>Ephemeroptericola</taxon>
    </lineage>
</organism>
<reference evidence="2" key="1">
    <citation type="submission" date="2018-07" db="EMBL/GenBank/DDBJ databases">
        <authorList>
            <person name="Kim H."/>
        </authorList>
    </citation>
    <scope>NUCLEOTIDE SEQUENCE [LARGE SCALE GENOMIC DNA]</scope>
    <source>
        <strain evidence="2">F02</strain>
    </source>
</reference>
<evidence type="ECO:0000313" key="1">
    <source>
        <dbReference type="EMBL" id="AXF85817.1"/>
    </source>
</evidence>
<name>A0A345DBS9_9BURK</name>
<evidence type="ECO:0000313" key="2">
    <source>
        <dbReference type="Proteomes" id="UP000252182"/>
    </source>
</evidence>